<gene>
    <name evidence="1" type="ORF">DPMN_045568</name>
</gene>
<accession>A0A9D4HXH3</accession>
<evidence type="ECO:0000313" key="2">
    <source>
        <dbReference type="Proteomes" id="UP000828390"/>
    </source>
</evidence>
<proteinExistence type="predicted"/>
<dbReference type="Proteomes" id="UP000828390">
    <property type="component" value="Unassembled WGS sequence"/>
</dbReference>
<protein>
    <submittedName>
        <fullName evidence="1">Uncharacterized protein</fullName>
    </submittedName>
</protein>
<organism evidence="1 2">
    <name type="scientific">Dreissena polymorpha</name>
    <name type="common">Zebra mussel</name>
    <name type="synonym">Mytilus polymorpha</name>
    <dbReference type="NCBI Taxonomy" id="45954"/>
    <lineage>
        <taxon>Eukaryota</taxon>
        <taxon>Metazoa</taxon>
        <taxon>Spiralia</taxon>
        <taxon>Lophotrochozoa</taxon>
        <taxon>Mollusca</taxon>
        <taxon>Bivalvia</taxon>
        <taxon>Autobranchia</taxon>
        <taxon>Heteroconchia</taxon>
        <taxon>Euheterodonta</taxon>
        <taxon>Imparidentia</taxon>
        <taxon>Neoheterodontei</taxon>
        <taxon>Myida</taxon>
        <taxon>Dreissenoidea</taxon>
        <taxon>Dreissenidae</taxon>
        <taxon>Dreissena</taxon>
    </lineage>
</organism>
<keyword evidence="2" id="KW-1185">Reference proteome</keyword>
<reference evidence="1" key="1">
    <citation type="journal article" date="2019" name="bioRxiv">
        <title>The Genome of the Zebra Mussel, Dreissena polymorpha: A Resource for Invasive Species Research.</title>
        <authorList>
            <person name="McCartney M.A."/>
            <person name="Auch B."/>
            <person name="Kono T."/>
            <person name="Mallez S."/>
            <person name="Zhang Y."/>
            <person name="Obille A."/>
            <person name="Becker A."/>
            <person name="Abrahante J.E."/>
            <person name="Garbe J."/>
            <person name="Badalamenti J.P."/>
            <person name="Herman A."/>
            <person name="Mangelson H."/>
            <person name="Liachko I."/>
            <person name="Sullivan S."/>
            <person name="Sone E.D."/>
            <person name="Koren S."/>
            <person name="Silverstein K.A.T."/>
            <person name="Beckman K.B."/>
            <person name="Gohl D.M."/>
        </authorList>
    </citation>
    <scope>NUCLEOTIDE SEQUENCE</scope>
    <source>
        <strain evidence="1">Duluth1</strain>
        <tissue evidence="1">Whole animal</tissue>
    </source>
</reference>
<sequence length="107" mass="11738">MEEANILHLDPYATVPCLRSLRWMLVEVANGRSENESSAVLPEEPFIELGTLLHICIICLSTFKCGESANSSLRLSHDLALSSKQKACVCILNEVSSLGKNNLAENH</sequence>
<dbReference type="AlphaFoldDB" id="A0A9D4HXH3"/>
<dbReference type="EMBL" id="JAIWYP010000011">
    <property type="protein sequence ID" value="KAH3738925.1"/>
    <property type="molecule type" value="Genomic_DNA"/>
</dbReference>
<evidence type="ECO:0000313" key="1">
    <source>
        <dbReference type="EMBL" id="KAH3738925.1"/>
    </source>
</evidence>
<comment type="caution">
    <text evidence="1">The sequence shown here is derived from an EMBL/GenBank/DDBJ whole genome shotgun (WGS) entry which is preliminary data.</text>
</comment>
<reference evidence="1" key="2">
    <citation type="submission" date="2020-11" db="EMBL/GenBank/DDBJ databases">
        <authorList>
            <person name="McCartney M.A."/>
            <person name="Auch B."/>
            <person name="Kono T."/>
            <person name="Mallez S."/>
            <person name="Becker A."/>
            <person name="Gohl D.M."/>
            <person name="Silverstein K.A.T."/>
            <person name="Koren S."/>
            <person name="Bechman K.B."/>
            <person name="Herman A."/>
            <person name="Abrahante J.E."/>
            <person name="Garbe J."/>
        </authorList>
    </citation>
    <scope>NUCLEOTIDE SEQUENCE</scope>
    <source>
        <strain evidence="1">Duluth1</strain>
        <tissue evidence="1">Whole animal</tissue>
    </source>
</reference>
<name>A0A9D4HXH3_DREPO</name>